<keyword evidence="13" id="KW-0963">Cytoplasm</keyword>
<evidence type="ECO:0000256" key="10">
    <source>
        <dbReference type="ARBA" id="ARBA00023098"/>
    </source>
</evidence>
<comment type="subcellular location">
    <subcellularLocation>
        <location evidence="1 13">Cytoplasm</location>
    </subcellularLocation>
</comment>
<keyword evidence="2 13" id="KW-0444">Lipid biosynthesis</keyword>
<dbReference type="GO" id="GO:0006633">
    <property type="term" value="P:fatty acid biosynthetic process"/>
    <property type="evidence" value="ECO:0007669"/>
    <property type="project" value="UniProtKB-KW"/>
</dbReference>
<feature type="zinc finger region" description="C4-type" evidence="13">
    <location>
        <begin position="30"/>
        <end position="52"/>
    </location>
</feature>
<reference evidence="16 17" key="1">
    <citation type="submission" date="2016-05" db="EMBL/GenBank/DDBJ databases">
        <title>Complete Genome and Methylome Analysis of Psychrotrophic Bacterial Isolates from Antarctic Lake Untersee.</title>
        <authorList>
            <person name="Fomenkov A."/>
            <person name="Akimov V.N."/>
            <person name="Vasilyeva L.V."/>
            <person name="Andersen D."/>
            <person name="Vincze T."/>
            <person name="Roberts R.J."/>
        </authorList>
    </citation>
    <scope>NUCLEOTIDE SEQUENCE [LARGE SCALE GENOMIC DNA]</scope>
    <source>
        <strain evidence="16 17">U14-5</strain>
    </source>
</reference>
<evidence type="ECO:0000256" key="11">
    <source>
        <dbReference type="ARBA" id="ARBA00023160"/>
    </source>
</evidence>
<dbReference type="Gene3D" id="3.90.226.10">
    <property type="entry name" value="2-enoyl-CoA Hydratase, Chain A, domain 1"/>
    <property type="match status" value="1"/>
</dbReference>
<dbReference type="GO" id="GO:0008270">
    <property type="term" value="F:zinc ion binding"/>
    <property type="evidence" value="ECO:0007669"/>
    <property type="project" value="UniProtKB-UniRule"/>
</dbReference>
<feature type="binding site" evidence="13">
    <location>
        <position position="33"/>
    </location>
    <ligand>
        <name>Zn(2+)</name>
        <dbReference type="ChEBI" id="CHEBI:29105"/>
    </ligand>
</feature>
<comment type="function">
    <text evidence="12 13">Component of the acetyl coenzyme A carboxylase (ACC) complex. Biotin carboxylase (BC) catalyzes the carboxylation of biotin on its carrier protein (BCCP) and then the CO(2) group is transferred by the transcarboxylase to acetyl-CoA to form malonyl-CoA.</text>
</comment>
<dbReference type="PANTHER" id="PTHR42995:SF5">
    <property type="entry name" value="ACETYL-COENZYME A CARBOXYLASE CARBOXYL TRANSFERASE SUBUNIT BETA, CHLOROPLASTIC"/>
    <property type="match status" value="1"/>
</dbReference>
<dbReference type="InterPro" id="IPR011762">
    <property type="entry name" value="COA_CT_N"/>
</dbReference>
<comment type="similarity">
    <text evidence="13">Belongs to the AccD/PCCB family.</text>
</comment>
<comment type="pathway">
    <text evidence="13">Lipid metabolism; malonyl-CoA biosynthesis; malonyl-CoA from acetyl-CoA: step 1/1.</text>
</comment>
<evidence type="ECO:0000256" key="9">
    <source>
        <dbReference type="ARBA" id="ARBA00022840"/>
    </source>
</evidence>
<keyword evidence="11 13" id="KW-0275">Fatty acid biosynthesis</keyword>
<dbReference type="NCBIfam" id="TIGR00515">
    <property type="entry name" value="accD"/>
    <property type="match status" value="1"/>
</dbReference>
<dbReference type="UniPathway" id="UPA00655">
    <property type="reaction ID" value="UER00711"/>
</dbReference>
<evidence type="ECO:0000256" key="1">
    <source>
        <dbReference type="ARBA" id="ARBA00004496"/>
    </source>
</evidence>
<organism evidence="16 17">
    <name type="scientific">Roseomonas gilardii</name>
    <dbReference type="NCBI Taxonomy" id="257708"/>
    <lineage>
        <taxon>Bacteria</taxon>
        <taxon>Pseudomonadati</taxon>
        <taxon>Pseudomonadota</taxon>
        <taxon>Alphaproteobacteria</taxon>
        <taxon>Acetobacterales</taxon>
        <taxon>Roseomonadaceae</taxon>
        <taxon>Roseomonas</taxon>
    </lineage>
</organism>
<keyword evidence="3 13" id="KW-0808">Transferase</keyword>
<feature type="compositionally biased region" description="Low complexity" evidence="14">
    <location>
        <begin position="303"/>
        <end position="320"/>
    </location>
</feature>
<dbReference type="PRINTS" id="PR01070">
    <property type="entry name" value="ACCCTRFRASEB"/>
</dbReference>
<dbReference type="EMBL" id="CP015583">
    <property type="protein sequence ID" value="APT58905.1"/>
    <property type="molecule type" value="Genomic_DNA"/>
</dbReference>
<feature type="binding site" evidence="13">
    <location>
        <position position="49"/>
    </location>
    <ligand>
        <name>Zn(2+)</name>
        <dbReference type="ChEBI" id="CHEBI:29105"/>
    </ligand>
</feature>
<dbReference type="PANTHER" id="PTHR42995">
    <property type="entry name" value="ACETYL-COENZYME A CARBOXYLASE CARBOXYL TRANSFERASE SUBUNIT BETA, CHLOROPLASTIC"/>
    <property type="match status" value="1"/>
</dbReference>
<evidence type="ECO:0000259" key="15">
    <source>
        <dbReference type="PROSITE" id="PS50980"/>
    </source>
</evidence>
<dbReference type="Pfam" id="PF01039">
    <property type="entry name" value="Carboxyl_trans"/>
    <property type="match status" value="1"/>
</dbReference>
<evidence type="ECO:0000313" key="16">
    <source>
        <dbReference type="EMBL" id="APT58905.1"/>
    </source>
</evidence>
<dbReference type="AlphaFoldDB" id="A0A1L7AJE3"/>
<evidence type="ECO:0000256" key="3">
    <source>
        <dbReference type="ARBA" id="ARBA00022679"/>
    </source>
</evidence>
<evidence type="ECO:0000313" key="17">
    <source>
        <dbReference type="Proteomes" id="UP000185494"/>
    </source>
</evidence>
<feature type="region of interest" description="Disordered" evidence="14">
    <location>
        <begin position="289"/>
        <end position="327"/>
    </location>
</feature>
<dbReference type="GO" id="GO:0009329">
    <property type="term" value="C:acetate CoA-transferase complex"/>
    <property type="evidence" value="ECO:0007669"/>
    <property type="project" value="TreeGrafter"/>
</dbReference>
<keyword evidence="10 13" id="KW-0443">Lipid metabolism</keyword>
<dbReference type="InterPro" id="IPR029045">
    <property type="entry name" value="ClpP/crotonase-like_dom_sf"/>
</dbReference>
<dbReference type="InterPro" id="IPR034733">
    <property type="entry name" value="AcCoA_carboxyl_beta"/>
</dbReference>
<evidence type="ECO:0000256" key="13">
    <source>
        <dbReference type="HAMAP-Rule" id="MF_01395"/>
    </source>
</evidence>
<dbReference type="GO" id="GO:0016743">
    <property type="term" value="F:carboxyl- or carbamoyltransferase activity"/>
    <property type="evidence" value="ECO:0007669"/>
    <property type="project" value="UniProtKB-UniRule"/>
</dbReference>
<name>A0A1L7AJE3_9PROT</name>
<feature type="domain" description="CoA carboxyltransferase N-terminal" evidence="15">
    <location>
        <begin position="26"/>
        <end position="294"/>
    </location>
</feature>
<dbReference type="InterPro" id="IPR041010">
    <property type="entry name" value="Znf-ACC"/>
</dbReference>
<keyword evidence="9 13" id="KW-0067">ATP-binding</keyword>
<accession>A0A1L7AJE3</accession>
<keyword evidence="6 13" id="KW-0863">Zinc-finger</keyword>
<sequence length="327" mass="35691">MNWISDWALPKIQTLFGSKRDVPENLWHKCPSCEQMIFHRDLERGLHVCPHCGHHLRIGALRRLDYTLDAGWQRIELPKAPLDPLRFRDQRRYVDRLKEAQAKTGLDEAVVVAHGTIEGKAAVVAAFDFNFLAGSMSAGVGEALVAAARLAVLQDAPLIIFSASGGARMQEGAISLMQMPRTIIASRMVKEAGLPFITVLCDPTTGGVTASFAMLGDVQIAEPKALIGFAGARVIEQTVREKLPEGFQRAEYLLEHGILDMVVRRGEMKATLARLISLLRERLPPGLEVEEADLPMPPPPDIAAPKPQARPVAVARTAPAENPANGD</sequence>
<keyword evidence="7 13" id="KW-0276">Fatty acid metabolism</keyword>
<dbReference type="InterPro" id="IPR000438">
    <property type="entry name" value="Acetyl_CoA_COase_Trfase_b_su"/>
</dbReference>
<evidence type="ECO:0000256" key="2">
    <source>
        <dbReference type="ARBA" id="ARBA00022516"/>
    </source>
</evidence>
<dbReference type="GO" id="GO:2001295">
    <property type="term" value="P:malonyl-CoA biosynthetic process"/>
    <property type="evidence" value="ECO:0007669"/>
    <property type="project" value="UniProtKB-UniRule"/>
</dbReference>
<evidence type="ECO:0000256" key="7">
    <source>
        <dbReference type="ARBA" id="ARBA00022832"/>
    </source>
</evidence>
<comment type="catalytic activity">
    <reaction evidence="13">
        <text>N(6)-carboxybiotinyl-L-lysyl-[protein] + acetyl-CoA = N(6)-biotinyl-L-lysyl-[protein] + malonyl-CoA</text>
        <dbReference type="Rhea" id="RHEA:54728"/>
        <dbReference type="Rhea" id="RHEA-COMP:10505"/>
        <dbReference type="Rhea" id="RHEA-COMP:10506"/>
        <dbReference type="ChEBI" id="CHEBI:57288"/>
        <dbReference type="ChEBI" id="CHEBI:57384"/>
        <dbReference type="ChEBI" id="CHEBI:83144"/>
        <dbReference type="ChEBI" id="CHEBI:83145"/>
        <dbReference type="EC" id="2.1.3.15"/>
    </reaction>
</comment>
<dbReference type="Pfam" id="PF17848">
    <property type="entry name" value="Zn_ribbon_ACC"/>
    <property type="match status" value="1"/>
</dbReference>
<feature type="binding site" evidence="13">
    <location>
        <position position="52"/>
    </location>
    <ligand>
        <name>Zn(2+)</name>
        <dbReference type="ChEBI" id="CHEBI:29105"/>
    </ligand>
</feature>
<dbReference type="GO" id="GO:0005524">
    <property type="term" value="F:ATP binding"/>
    <property type="evidence" value="ECO:0007669"/>
    <property type="project" value="UniProtKB-KW"/>
</dbReference>
<dbReference type="Proteomes" id="UP000185494">
    <property type="component" value="Chromosome 1"/>
</dbReference>
<dbReference type="RefSeq" id="WP_075799649.1">
    <property type="nucleotide sequence ID" value="NZ_CP015583.1"/>
</dbReference>
<keyword evidence="8 13" id="KW-0862">Zinc</keyword>
<comment type="subunit">
    <text evidence="13">Acetyl-CoA carboxylase is a heterohexamer composed of biotin carboxyl carrier protein (AccB), biotin carboxylase (AccC) and two subunits each of ACCase subunit alpha (AccA) and ACCase subunit beta (AccD).</text>
</comment>
<dbReference type="GO" id="GO:0003989">
    <property type="term" value="F:acetyl-CoA carboxylase activity"/>
    <property type="evidence" value="ECO:0007669"/>
    <property type="project" value="InterPro"/>
</dbReference>
<dbReference type="PROSITE" id="PS50980">
    <property type="entry name" value="COA_CT_NTER"/>
    <property type="match status" value="1"/>
</dbReference>
<dbReference type="KEGG" id="rgi:RGI145_19115"/>
<evidence type="ECO:0000256" key="6">
    <source>
        <dbReference type="ARBA" id="ARBA00022771"/>
    </source>
</evidence>
<comment type="cofactor">
    <cofactor evidence="13">
        <name>Zn(2+)</name>
        <dbReference type="ChEBI" id="CHEBI:29105"/>
    </cofactor>
    <text evidence="13">Binds 1 zinc ion per subunit.</text>
</comment>
<dbReference type="STRING" id="257708.RGI145_19115"/>
<evidence type="ECO:0000256" key="8">
    <source>
        <dbReference type="ARBA" id="ARBA00022833"/>
    </source>
</evidence>
<gene>
    <name evidence="13" type="primary">accD</name>
    <name evidence="16" type="ORF">RGI145_19115</name>
</gene>
<protein>
    <recommendedName>
        <fullName evidence="13">Acetyl-coenzyme A carboxylase carboxyl transferase subunit beta</fullName>
        <shortName evidence="13">ACCase subunit beta</shortName>
        <shortName evidence="13">Acetyl-CoA carboxylase carboxyltransferase subunit beta</shortName>
        <ecNumber evidence="13">2.1.3.15</ecNumber>
    </recommendedName>
</protein>
<dbReference type="EC" id="2.1.3.15" evidence="13"/>
<keyword evidence="5 13" id="KW-0547">Nucleotide-binding</keyword>
<evidence type="ECO:0000256" key="12">
    <source>
        <dbReference type="ARBA" id="ARBA00025280"/>
    </source>
</evidence>
<feature type="binding site" evidence="13">
    <location>
        <position position="30"/>
    </location>
    <ligand>
        <name>Zn(2+)</name>
        <dbReference type="ChEBI" id="CHEBI:29105"/>
    </ligand>
</feature>
<dbReference type="HAMAP" id="MF_01395">
    <property type="entry name" value="AcetylCoA_CT_beta"/>
    <property type="match status" value="1"/>
</dbReference>
<dbReference type="eggNOG" id="COG0777">
    <property type="taxonomic scope" value="Bacteria"/>
</dbReference>
<proteinExistence type="inferred from homology"/>
<dbReference type="SUPFAM" id="SSF52096">
    <property type="entry name" value="ClpP/crotonase"/>
    <property type="match status" value="1"/>
</dbReference>
<keyword evidence="4 13" id="KW-0479">Metal-binding</keyword>
<evidence type="ECO:0000256" key="4">
    <source>
        <dbReference type="ARBA" id="ARBA00022723"/>
    </source>
</evidence>
<evidence type="ECO:0000256" key="14">
    <source>
        <dbReference type="SAM" id="MobiDB-lite"/>
    </source>
</evidence>
<evidence type="ECO:0000256" key="5">
    <source>
        <dbReference type="ARBA" id="ARBA00022741"/>
    </source>
</evidence>